<evidence type="ECO:0000256" key="1">
    <source>
        <dbReference type="ARBA" id="ARBA00010107"/>
    </source>
</evidence>
<comment type="subcellular location">
    <subcellularLocation>
        <location evidence="8">Nucleus</location>
    </subcellularLocation>
</comment>
<evidence type="ECO:0000256" key="4">
    <source>
        <dbReference type="ARBA" id="ARBA00022771"/>
    </source>
</evidence>
<evidence type="ECO:0000256" key="2">
    <source>
        <dbReference type="ARBA" id="ARBA00013184"/>
    </source>
</evidence>
<comment type="similarity">
    <text evidence="1 8">Belongs to the MYST (SAS/MOZ) family.</text>
</comment>
<dbReference type="InterPro" id="IPR036388">
    <property type="entry name" value="WH-like_DNA-bd_sf"/>
</dbReference>
<protein>
    <recommendedName>
        <fullName evidence="2 8">Histone acetyltransferase</fullName>
        <ecNumber evidence="2 8">2.3.1.48</ecNumber>
    </recommendedName>
</protein>
<dbReference type="Gene3D" id="1.10.10.10">
    <property type="entry name" value="Winged helix-like DNA-binding domain superfamily/Winged helix DNA-binding domain"/>
    <property type="match status" value="1"/>
</dbReference>
<dbReference type="GO" id="GO:0003712">
    <property type="term" value="F:transcription coregulator activity"/>
    <property type="evidence" value="ECO:0007669"/>
    <property type="project" value="TreeGrafter"/>
</dbReference>
<keyword evidence="4" id="KW-0479">Metal-binding</keyword>
<evidence type="ECO:0000256" key="7">
    <source>
        <dbReference type="PIRSR" id="PIRSR602717-51"/>
    </source>
</evidence>
<evidence type="ECO:0000256" key="5">
    <source>
        <dbReference type="ARBA" id="ARBA00022833"/>
    </source>
</evidence>
<reference evidence="10" key="1">
    <citation type="submission" date="2020-11" db="EMBL/GenBank/DDBJ databases">
        <authorList>
            <person name="Tran Van P."/>
        </authorList>
    </citation>
    <scope>NUCLEOTIDE SEQUENCE</scope>
</reference>
<keyword evidence="3" id="KW-0808">Transferase</keyword>
<dbReference type="GO" id="GO:0003682">
    <property type="term" value="F:chromatin binding"/>
    <property type="evidence" value="ECO:0007669"/>
    <property type="project" value="TreeGrafter"/>
</dbReference>
<name>A0A7R8X5P7_9CRUS</name>
<dbReference type="Proteomes" id="UP000677054">
    <property type="component" value="Unassembled WGS sequence"/>
</dbReference>
<dbReference type="AlphaFoldDB" id="A0A7R8X5P7"/>
<evidence type="ECO:0000256" key="6">
    <source>
        <dbReference type="ARBA" id="ARBA00022990"/>
    </source>
</evidence>
<dbReference type="EMBL" id="CAJPEV010000086">
    <property type="protein sequence ID" value="CAG0880333.1"/>
    <property type="molecule type" value="Genomic_DNA"/>
</dbReference>
<keyword evidence="11" id="KW-1185">Reference proteome</keyword>
<comment type="catalytic activity">
    <reaction evidence="8">
        <text>L-lysyl-[protein] + acetyl-CoA = N(6)-acetyl-L-lysyl-[protein] + CoA + H(+)</text>
        <dbReference type="Rhea" id="RHEA:45948"/>
        <dbReference type="Rhea" id="RHEA-COMP:9752"/>
        <dbReference type="Rhea" id="RHEA-COMP:10731"/>
        <dbReference type="ChEBI" id="CHEBI:15378"/>
        <dbReference type="ChEBI" id="CHEBI:29969"/>
        <dbReference type="ChEBI" id="CHEBI:57287"/>
        <dbReference type="ChEBI" id="CHEBI:57288"/>
        <dbReference type="ChEBI" id="CHEBI:61930"/>
        <dbReference type="EC" id="2.3.1.48"/>
    </reaction>
</comment>
<dbReference type="GO" id="GO:0010484">
    <property type="term" value="F:histone H3 acetyltransferase activity"/>
    <property type="evidence" value="ECO:0007669"/>
    <property type="project" value="TreeGrafter"/>
</dbReference>
<keyword evidence="8" id="KW-0539">Nucleus</keyword>
<dbReference type="GO" id="GO:0006357">
    <property type="term" value="P:regulation of transcription by RNA polymerase II"/>
    <property type="evidence" value="ECO:0007669"/>
    <property type="project" value="TreeGrafter"/>
</dbReference>
<dbReference type="PANTHER" id="PTHR10615:SF161">
    <property type="entry name" value="HISTONE ACETYLTRANSFERASE KAT7"/>
    <property type="match status" value="1"/>
</dbReference>
<dbReference type="OrthoDB" id="787137at2759"/>
<dbReference type="GO" id="GO:0008270">
    <property type="term" value="F:zinc ion binding"/>
    <property type="evidence" value="ECO:0007669"/>
    <property type="project" value="UniProtKB-KW"/>
</dbReference>
<feature type="active site" description="Proton donor/acceptor" evidence="7">
    <location>
        <position position="16"/>
    </location>
</feature>
<dbReference type="InterPro" id="IPR002717">
    <property type="entry name" value="HAT_MYST-type"/>
</dbReference>
<evidence type="ECO:0000259" key="9">
    <source>
        <dbReference type="PROSITE" id="PS51726"/>
    </source>
</evidence>
<keyword evidence="6" id="KW-0007">Acetylation</keyword>
<organism evidence="10">
    <name type="scientific">Darwinula stevensoni</name>
    <dbReference type="NCBI Taxonomy" id="69355"/>
    <lineage>
        <taxon>Eukaryota</taxon>
        <taxon>Metazoa</taxon>
        <taxon>Ecdysozoa</taxon>
        <taxon>Arthropoda</taxon>
        <taxon>Crustacea</taxon>
        <taxon>Oligostraca</taxon>
        <taxon>Ostracoda</taxon>
        <taxon>Podocopa</taxon>
        <taxon>Podocopida</taxon>
        <taxon>Darwinulocopina</taxon>
        <taxon>Darwinuloidea</taxon>
        <taxon>Darwinulidae</taxon>
        <taxon>Darwinula</taxon>
    </lineage>
</organism>
<evidence type="ECO:0000256" key="8">
    <source>
        <dbReference type="RuleBase" id="RU361211"/>
    </source>
</evidence>
<dbReference type="Pfam" id="PF01853">
    <property type="entry name" value="MOZ_SAS"/>
    <property type="match status" value="1"/>
</dbReference>
<keyword evidence="4" id="KW-0863">Zinc-finger</keyword>
<dbReference type="EMBL" id="LR899603">
    <property type="protein sequence ID" value="CAD7241022.1"/>
    <property type="molecule type" value="Genomic_DNA"/>
</dbReference>
<dbReference type="InterPro" id="IPR016181">
    <property type="entry name" value="Acyl_CoA_acyltransferase"/>
</dbReference>
<dbReference type="InterPro" id="IPR050603">
    <property type="entry name" value="MYST_HAT"/>
</dbReference>
<feature type="domain" description="MYST-type HAT" evidence="9">
    <location>
        <begin position="1"/>
        <end position="79"/>
    </location>
</feature>
<dbReference type="GO" id="GO:0036409">
    <property type="term" value="C:histone H3-K14 acetyltransferase complex"/>
    <property type="evidence" value="ECO:0007669"/>
    <property type="project" value="TreeGrafter"/>
</dbReference>
<evidence type="ECO:0000256" key="3">
    <source>
        <dbReference type="ARBA" id="ARBA00022679"/>
    </source>
</evidence>
<sequence>MGYQLTRMEEKIGSPEKPLSDLGLISYRNYWRDAVLSYLCNFDGTSEISIKGECVRDAVWPKSPITTPKTGGRDWTFVV</sequence>
<keyword evidence="5" id="KW-0862">Zinc</keyword>
<evidence type="ECO:0000313" key="10">
    <source>
        <dbReference type="EMBL" id="CAD7241022.1"/>
    </source>
</evidence>
<proteinExistence type="inferred from homology"/>
<accession>A0A7R8X5P7</accession>
<dbReference type="PROSITE" id="PS51726">
    <property type="entry name" value="MYST_HAT"/>
    <property type="match status" value="1"/>
</dbReference>
<dbReference type="PANTHER" id="PTHR10615">
    <property type="entry name" value="HISTONE ACETYLTRANSFERASE"/>
    <property type="match status" value="1"/>
</dbReference>
<dbReference type="GO" id="GO:0010485">
    <property type="term" value="F:histone H4 acetyltransferase activity"/>
    <property type="evidence" value="ECO:0007669"/>
    <property type="project" value="TreeGrafter"/>
</dbReference>
<dbReference type="SUPFAM" id="SSF55729">
    <property type="entry name" value="Acyl-CoA N-acyltransferases (Nat)"/>
    <property type="match status" value="1"/>
</dbReference>
<gene>
    <name evidence="10" type="ORF">DSTB1V02_LOCUS1024</name>
</gene>
<evidence type="ECO:0000313" key="11">
    <source>
        <dbReference type="Proteomes" id="UP000677054"/>
    </source>
</evidence>
<dbReference type="EC" id="2.3.1.48" evidence="2 8"/>